<dbReference type="EMBL" id="CM029038">
    <property type="protein sequence ID" value="KAG2650713.1"/>
    <property type="molecule type" value="Genomic_DNA"/>
</dbReference>
<organism evidence="3 4">
    <name type="scientific">Panicum virgatum</name>
    <name type="common">Blackwell switchgrass</name>
    <dbReference type="NCBI Taxonomy" id="38727"/>
    <lineage>
        <taxon>Eukaryota</taxon>
        <taxon>Viridiplantae</taxon>
        <taxon>Streptophyta</taxon>
        <taxon>Embryophyta</taxon>
        <taxon>Tracheophyta</taxon>
        <taxon>Spermatophyta</taxon>
        <taxon>Magnoliopsida</taxon>
        <taxon>Liliopsida</taxon>
        <taxon>Poales</taxon>
        <taxon>Poaceae</taxon>
        <taxon>PACMAD clade</taxon>
        <taxon>Panicoideae</taxon>
        <taxon>Panicodae</taxon>
        <taxon>Paniceae</taxon>
        <taxon>Panicinae</taxon>
        <taxon>Panicum</taxon>
        <taxon>Panicum sect. Hiantes</taxon>
    </lineage>
</organism>
<protein>
    <recommendedName>
        <fullName evidence="5">Secreted protein</fullName>
    </recommendedName>
</protein>
<dbReference type="Proteomes" id="UP000823388">
    <property type="component" value="Chromosome 1N"/>
</dbReference>
<keyword evidence="2" id="KW-0732">Signal</keyword>
<evidence type="ECO:0000256" key="2">
    <source>
        <dbReference type="SAM" id="SignalP"/>
    </source>
</evidence>
<evidence type="ECO:0008006" key="5">
    <source>
        <dbReference type="Google" id="ProtNLM"/>
    </source>
</evidence>
<proteinExistence type="predicted"/>
<feature type="chain" id="PRO_5035754454" description="Secreted protein" evidence="2">
    <location>
        <begin position="21"/>
        <end position="73"/>
    </location>
</feature>
<name>A0A8T0X0C5_PANVG</name>
<sequence length="73" mass="8025">MSVLLDMLWVPLPWLQWASAPPNNATVAQLAVHWSLFSLSPLPPPSQNHKEPAEAQGRLETGQRGSICDLVIL</sequence>
<evidence type="ECO:0000313" key="4">
    <source>
        <dbReference type="Proteomes" id="UP000823388"/>
    </source>
</evidence>
<comment type="caution">
    <text evidence="3">The sequence shown here is derived from an EMBL/GenBank/DDBJ whole genome shotgun (WGS) entry which is preliminary data.</text>
</comment>
<feature type="signal peptide" evidence="2">
    <location>
        <begin position="1"/>
        <end position="20"/>
    </location>
</feature>
<accession>A0A8T0X0C5</accession>
<evidence type="ECO:0000313" key="3">
    <source>
        <dbReference type="EMBL" id="KAG2650713.1"/>
    </source>
</evidence>
<keyword evidence="4" id="KW-1185">Reference proteome</keyword>
<gene>
    <name evidence="3" type="ORF">PVAP13_1NG199595</name>
</gene>
<dbReference type="AlphaFoldDB" id="A0A8T0X0C5"/>
<evidence type="ECO:0000256" key="1">
    <source>
        <dbReference type="SAM" id="MobiDB-lite"/>
    </source>
</evidence>
<feature type="region of interest" description="Disordered" evidence="1">
    <location>
        <begin position="43"/>
        <end position="65"/>
    </location>
</feature>
<reference evidence="3" key="1">
    <citation type="submission" date="2020-05" db="EMBL/GenBank/DDBJ databases">
        <title>WGS assembly of Panicum virgatum.</title>
        <authorList>
            <person name="Lovell J.T."/>
            <person name="Jenkins J."/>
            <person name="Shu S."/>
            <person name="Juenger T.E."/>
            <person name="Schmutz J."/>
        </authorList>
    </citation>
    <scope>NUCLEOTIDE SEQUENCE</scope>
    <source>
        <strain evidence="3">AP13</strain>
    </source>
</reference>